<proteinExistence type="predicted"/>
<keyword evidence="1" id="KW-0472">Membrane</keyword>
<keyword evidence="1" id="KW-1133">Transmembrane helix</keyword>
<feature type="transmembrane region" description="Helical" evidence="1">
    <location>
        <begin position="290"/>
        <end position="320"/>
    </location>
</feature>
<feature type="transmembrane region" description="Helical" evidence="1">
    <location>
        <begin position="35"/>
        <end position="58"/>
    </location>
</feature>
<feature type="transmembrane region" description="Helical" evidence="1">
    <location>
        <begin position="129"/>
        <end position="150"/>
    </location>
</feature>
<accession>A0A327L4P2</accession>
<feature type="transmembrane region" description="Helical" evidence="1">
    <location>
        <begin position="70"/>
        <end position="88"/>
    </location>
</feature>
<feature type="transmembrane region" description="Helical" evidence="1">
    <location>
        <begin position="100"/>
        <end position="117"/>
    </location>
</feature>
<feature type="transmembrane region" description="Helical" evidence="1">
    <location>
        <begin position="235"/>
        <end position="254"/>
    </location>
</feature>
<feature type="transmembrane region" description="Helical" evidence="1">
    <location>
        <begin position="480"/>
        <end position="498"/>
    </location>
</feature>
<feature type="transmembrane region" description="Helical" evidence="1">
    <location>
        <begin position="423"/>
        <end position="442"/>
    </location>
</feature>
<feature type="transmembrane region" description="Helical" evidence="1">
    <location>
        <begin position="340"/>
        <end position="359"/>
    </location>
</feature>
<protein>
    <submittedName>
        <fullName evidence="2">Uncharacterized protein</fullName>
    </submittedName>
</protein>
<dbReference type="Proteomes" id="UP000249130">
    <property type="component" value="Unassembled WGS sequence"/>
</dbReference>
<dbReference type="AlphaFoldDB" id="A0A327L4P2"/>
<reference evidence="2 3" key="1">
    <citation type="submission" date="2017-07" db="EMBL/GenBank/DDBJ databases">
        <title>Draft Genome Sequences of Select Purple Nonsulfur Bacteria.</title>
        <authorList>
            <person name="Lasarre B."/>
            <person name="Mckinlay J.B."/>
        </authorList>
    </citation>
    <scope>NUCLEOTIDE SEQUENCE [LARGE SCALE GENOMIC DNA]</scope>
    <source>
        <strain evidence="2 3">DSM 5909</strain>
    </source>
</reference>
<keyword evidence="1" id="KW-0812">Transmembrane</keyword>
<name>A0A327L4P2_9BRAD</name>
<feature type="transmembrane region" description="Helical" evidence="1">
    <location>
        <begin position="448"/>
        <end position="468"/>
    </location>
</feature>
<evidence type="ECO:0000313" key="3">
    <source>
        <dbReference type="Proteomes" id="UP000249130"/>
    </source>
</evidence>
<evidence type="ECO:0000313" key="2">
    <source>
        <dbReference type="EMBL" id="RAI45124.1"/>
    </source>
</evidence>
<evidence type="ECO:0000256" key="1">
    <source>
        <dbReference type="SAM" id="Phobius"/>
    </source>
</evidence>
<dbReference type="EMBL" id="NPEX01000024">
    <property type="protein sequence ID" value="RAI45124.1"/>
    <property type="molecule type" value="Genomic_DNA"/>
</dbReference>
<sequence length="819" mass="88970">MFWLVPPASPAEIARNAQDILAGPRVVQPEPQEKATYFTLLLALVPLLFVATAAARRFRRPLGPLIERSAVLVAVAIGATLLACDLFWERQIAAASQSWSTWVLTGGAVILATALALPRVAPPVRRAVARVILGAALVAGAVITVCWRIFDVHSVDAMKNIGHFEAVAYSVAQISNGGTCLVDVIPQYGCYGEFMAPLVRALGVSTLAITLVFTVFQLIAFVGLVIAARRLVKEPLILALLVLMLVPVTNRIWYGTDDQFFQGMPVRMLFPALSLLVARAWLDSPTARRAFLVGAFGGLATMWNLDTGAVVVTALAGLVWFAGCTASGWRWTDVAERVGRLAACGAGVAIVIAVALAVLRWKASAWPSVTDYLLFQQVFFGLGAYSLPMSPFPALWSAFAGAAVVALGLMAARFGEGPADRDLELMGFLAVLALGLMSYHVGRSHWHTLALVSWPFLLLILALLDRAWRTVLKPARGARLLGQAALAVALAWAIAIVVQELPKVAERTAEQWARWSAPGVARGHAADVEYVRAAVPAGESVVIVARRQTALFADTGLRSAITGMSWIETLRKSDGARQAAQFLDKPVDHLLLDATQCCPFGGPGWSTWVYDAMPAIREKYAMIAWTPTGTLAHLVPRARKGPRRDLFEEQIDPGSEVHAVWDKMRGFVLVPGSRPLGDQRRWWFRLDRDFHVEIRFSMAAQQVRHAVLLSTYSGSPHGLAVEMDAIGRDANIWIGTGEAMHGSPPFRIEPDVQHVLVLTSRDGRVRLLLDGRIVFDAPNLEMKPSANPVVLGAWYGPGRDMTWTVSEVRFTFGDAPQPP</sequence>
<feature type="transmembrane region" description="Helical" evidence="1">
    <location>
        <begin position="394"/>
        <end position="411"/>
    </location>
</feature>
<comment type="caution">
    <text evidence="2">The sequence shown here is derived from an EMBL/GenBank/DDBJ whole genome shotgun (WGS) entry which is preliminary data.</text>
</comment>
<keyword evidence="3" id="KW-1185">Reference proteome</keyword>
<gene>
    <name evidence="2" type="ORF">CH341_05700</name>
</gene>
<organism evidence="2 3">
    <name type="scientific">Rhodoplanes roseus</name>
    <dbReference type="NCBI Taxonomy" id="29409"/>
    <lineage>
        <taxon>Bacteria</taxon>
        <taxon>Pseudomonadati</taxon>
        <taxon>Pseudomonadota</taxon>
        <taxon>Alphaproteobacteria</taxon>
        <taxon>Hyphomicrobiales</taxon>
        <taxon>Nitrobacteraceae</taxon>
        <taxon>Rhodoplanes</taxon>
    </lineage>
</organism>
<feature type="transmembrane region" description="Helical" evidence="1">
    <location>
        <begin position="201"/>
        <end position="228"/>
    </location>
</feature>